<name>A0ACB0YY33_MELEN</name>
<proteinExistence type="predicted"/>
<organism evidence="1 2">
    <name type="scientific">Meloidogyne enterolobii</name>
    <name type="common">Root-knot nematode worm</name>
    <name type="synonym">Meloidogyne mayaguensis</name>
    <dbReference type="NCBI Taxonomy" id="390850"/>
    <lineage>
        <taxon>Eukaryota</taxon>
        <taxon>Metazoa</taxon>
        <taxon>Ecdysozoa</taxon>
        <taxon>Nematoda</taxon>
        <taxon>Chromadorea</taxon>
        <taxon>Rhabditida</taxon>
        <taxon>Tylenchina</taxon>
        <taxon>Tylenchomorpha</taxon>
        <taxon>Tylenchoidea</taxon>
        <taxon>Meloidogynidae</taxon>
        <taxon>Meloidogyninae</taxon>
        <taxon>Meloidogyne</taxon>
    </lineage>
</organism>
<comment type="caution">
    <text evidence="1">The sequence shown here is derived from an EMBL/GenBank/DDBJ whole genome shotgun (WGS) entry which is preliminary data.</text>
</comment>
<dbReference type="Proteomes" id="UP001497535">
    <property type="component" value="Unassembled WGS sequence"/>
</dbReference>
<dbReference type="EMBL" id="CAVMJV010000021">
    <property type="protein sequence ID" value="CAK5068690.1"/>
    <property type="molecule type" value="Genomic_DNA"/>
</dbReference>
<protein>
    <submittedName>
        <fullName evidence="1">Uncharacterized protein</fullName>
    </submittedName>
</protein>
<sequence>MSKDLNDYELEYRSTIQPRATHTTQSRQSTTTTSGGGGGGAQNYFSCLFLHYFYFKYSSPSSFSI</sequence>
<keyword evidence="2" id="KW-1185">Reference proteome</keyword>
<accession>A0ACB0YY33</accession>
<reference evidence="1" key="1">
    <citation type="submission" date="2023-11" db="EMBL/GenBank/DDBJ databases">
        <authorList>
            <person name="Poullet M."/>
        </authorList>
    </citation>
    <scope>NUCLEOTIDE SEQUENCE</scope>
    <source>
        <strain evidence="1">E1834</strain>
    </source>
</reference>
<evidence type="ECO:0000313" key="2">
    <source>
        <dbReference type="Proteomes" id="UP001497535"/>
    </source>
</evidence>
<gene>
    <name evidence="1" type="ORF">MENTE1834_LOCUS18146</name>
</gene>
<evidence type="ECO:0000313" key="1">
    <source>
        <dbReference type="EMBL" id="CAK5068690.1"/>
    </source>
</evidence>